<dbReference type="VEuPathDB" id="TriTrypDB:BSAL_19755"/>
<dbReference type="OMA" id="WGINRGH"/>
<reference evidence="6" key="1">
    <citation type="submission" date="2015-09" db="EMBL/GenBank/DDBJ databases">
        <authorList>
            <consortium name="Pathogen Informatics"/>
        </authorList>
    </citation>
    <scope>NUCLEOTIDE SEQUENCE [LARGE SCALE GENOMIC DNA]</scope>
    <source>
        <strain evidence="6">Lake Konstanz</strain>
    </source>
</reference>
<evidence type="ECO:0000256" key="1">
    <source>
        <dbReference type="ARBA" id="ARBA00006509"/>
    </source>
</evidence>
<dbReference type="InterPro" id="IPR000509">
    <property type="entry name" value="Ribosomal_eL36"/>
</dbReference>
<dbReference type="FunFam" id="1.10.10.1760:FF:000001">
    <property type="entry name" value="60S ribosomal protein L36"/>
    <property type="match status" value="1"/>
</dbReference>
<name>A0A0S4JFE8_BODSA</name>
<dbReference type="VEuPathDB" id="TriTrypDB:BSAL_24010"/>
<keyword evidence="3" id="KW-0687">Ribonucleoprotein</keyword>
<dbReference type="AlphaFoldDB" id="A0A0S4JFE8"/>
<evidence type="ECO:0000256" key="2">
    <source>
        <dbReference type="ARBA" id="ARBA00022980"/>
    </source>
</evidence>
<sequence length="112" mass="12455">MTTQKRQTPREKAAATGIIAGFNKGHKVTRRARAVSRKARLGLPKKKLRAVKAIIAELVGATPLEKRVTELLRVGKEKRALKFCNKRLGNITAAKKKRTKVEDSLRAATKKK</sequence>
<dbReference type="GO" id="GO:0006412">
    <property type="term" value="P:translation"/>
    <property type="evidence" value="ECO:0007669"/>
    <property type="project" value="InterPro"/>
</dbReference>
<dbReference type="Proteomes" id="UP000051952">
    <property type="component" value="Unassembled WGS sequence"/>
</dbReference>
<gene>
    <name evidence="4" type="ORF">BSAL_19755</name>
    <name evidence="5" type="ORF">BSAL_24010</name>
</gene>
<dbReference type="EMBL" id="CYKH01001778">
    <property type="protein sequence ID" value="CUG89907.1"/>
    <property type="molecule type" value="Genomic_DNA"/>
</dbReference>
<protein>
    <submittedName>
        <fullName evidence="4">60S ribosomal protein L36, putative</fullName>
    </submittedName>
</protein>
<organism evidence="4 6">
    <name type="scientific">Bodo saltans</name>
    <name type="common">Flagellated protozoan</name>
    <dbReference type="NCBI Taxonomy" id="75058"/>
    <lineage>
        <taxon>Eukaryota</taxon>
        <taxon>Discoba</taxon>
        <taxon>Euglenozoa</taxon>
        <taxon>Kinetoplastea</taxon>
        <taxon>Metakinetoplastina</taxon>
        <taxon>Eubodonida</taxon>
        <taxon>Bodonidae</taxon>
        <taxon>Bodo</taxon>
    </lineage>
</organism>
<accession>A0A0S4JFE8</accession>
<keyword evidence="6" id="KW-1185">Reference proteome</keyword>
<proteinExistence type="inferred from homology"/>
<dbReference type="InterPro" id="IPR038097">
    <property type="entry name" value="Ribosomal_eL36_sf"/>
</dbReference>
<dbReference type="GO" id="GO:1990904">
    <property type="term" value="C:ribonucleoprotein complex"/>
    <property type="evidence" value="ECO:0007669"/>
    <property type="project" value="UniProtKB-KW"/>
</dbReference>
<evidence type="ECO:0000256" key="3">
    <source>
        <dbReference type="ARBA" id="ARBA00023274"/>
    </source>
</evidence>
<dbReference type="OrthoDB" id="276730at2759"/>
<evidence type="ECO:0000313" key="4">
    <source>
        <dbReference type="EMBL" id="CUG89185.1"/>
    </source>
</evidence>
<dbReference type="Pfam" id="PF01158">
    <property type="entry name" value="Ribosomal_L36e"/>
    <property type="match status" value="1"/>
</dbReference>
<dbReference type="PANTHER" id="PTHR10114">
    <property type="entry name" value="60S RIBOSOMAL PROTEIN L36"/>
    <property type="match status" value="1"/>
</dbReference>
<dbReference type="GO" id="GO:0003735">
    <property type="term" value="F:structural constituent of ribosome"/>
    <property type="evidence" value="ECO:0007669"/>
    <property type="project" value="InterPro"/>
</dbReference>
<reference evidence="4" key="2">
    <citation type="submission" date="2015-09" db="EMBL/GenBank/DDBJ databases">
        <authorList>
            <person name="Jackson K.R."/>
            <person name="Lunt B.L."/>
            <person name="Fisher J.N.B."/>
            <person name="Gardner A.V."/>
            <person name="Bailey M.E."/>
            <person name="Deus L.M."/>
            <person name="Earl A.S."/>
            <person name="Gibby P.D."/>
            <person name="Hartmann K.A."/>
            <person name="Liu J.E."/>
            <person name="Manci A.M."/>
            <person name="Nielsen D.A."/>
            <person name="Solomon M.B."/>
            <person name="Breakwell D.P."/>
            <person name="Burnett S.H."/>
            <person name="Grose J.H."/>
        </authorList>
    </citation>
    <scope>NUCLEOTIDE SEQUENCE [LARGE SCALE GENOMIC DNA]</scope>
    <source>
        <strain evidence="4">Lake Konstanz</strain>
    </source>
</reference>
<dbReference type="EMBL" id="CYKH01001711">
    <property type="protein sequence ID" value="CUG89185.1"/>
    <property type="molecule type" value="Genomic_DNA"/>
</dbReference>
<dbReference type="GO" id="GO:0005840">
    <property type="term" value="C:ribosome"/>
    <property type="evidence" value="ECO:0007669"/>
    <property type="project" value="UniProtKB-KW"/>
</dbReference>
<keyword evidence="2 4" id="KW-0689">Ribosomal protein</keyword>
<evidence type="ECO:0000313" key="6">
    <source>
        <dbReference type="Proteomes" id="UP000051952"/>
    </source>
</evidence>
<dbReference type="Gene3D" id="1.10.10.1760">
    <property type="entry name" value="60S ribosomal protein L36"/>
    <property type="match status" value="1"/>
</dbReference>
<comment type="similarity">
    <text evidence="1">Belongs to the eukaryotic ribosomal protein eL36 family.</text>
</comment>
<evidence type="ECO:0000313" key="5">
    <source>
        <dbReference type="EMBL" id="CUG89907.1"/>
    </source>
</evidence>